<sequence>MFHKIAQPGNGCTSVIIDMPAESYIRLVGRIYKDEQGGLPGQRAALKTKTAKIIRERMVADISKGASLPPLVVGVLVDSEDYGAQTGCLNSREDMLALVDGVDLSRLSIIDGMQRTTAILEASREFGFAGVSDLRVEFWISDSANNLIYRMLVLNTGQVPWDIARQLEAIYRPLLEKVEASVAGTIRFLSKDSGRRSGLSASEYESEDVVELLLIFSSRKRELNLKDRIAQDFVRLDMIESSSHVDIMRYFSEAILLLSKLNLAFSTFEAESALSETLNRYSSGKEVFRAFPPKAGFISALAIYLFGKPGTETDWDALPEKFQLVKINLERLIDSIQDATTPNEKEEVLCLEDLEERITAHRVAASQVGRFEREYFEKAFGVLFEDGEDLRNFKACWHAY</sequence>
<name>A0A1I5Q843_9GAMM</name>
<dbReference type="Proteomes" id="UP000243084">
    <property type="component" value="Unassembled WGS sequence"/>
</dbReference>
<keyword evidence="2" id="KW-1185">Reference proteome</keyword>
<reference evidence="2" key="1">
    <citation type="submission" date="2016-10" db="EMBL/GenBank/DDBJ databases">
        <authorList>
            <person name="Varghese N."/>
            <person name="Submissions S."/>
        </authorList>
    </citation>
    <scope>NUCLEOTIDE SEQUENCE [LARGE SCALE GENOMIC DNA]</scope>
    <source>
        <strain evidence="2">JCM 18195</strain>
    </source>
</reference>
<protein>
    <recommendedName>
        <fullName evidence="3">DGQHR domain-containing protein</fullName>
    </recommendedName>
</protein>
<dbReference type="AlphaFoldDB" id="A0A1I5Q843"/>
<gene>
    <name evidence="1" type="ORF">SAMN05216229_102218</name>
</gene>
<dbReference type="RefSeq" id="WP_139231010.1">
    <property type="nucleotide sequence ID" value="NZ_FOXM01000002.1"/>
</dbReference>
<organism evidence="1 2">
    <name type="scientific">Geopseudomonas sagittaria</name>
    <dbReference type="NCBI Taxonomy" id="1135990"/>
    <lineage>
        <taxon>Bacteria</taxon>
        <taxon>Pseudomonadati</taxon>
        <taxon>Pseudomonadota</taxon>
        <taxon>Gammaproteobacteria</taxon>
        <taxon>Pseudomonadales</taxon>
        <taxon>Pseudomonadaceae</taxon>
        <taxon>Geopseudomonas</taxon>
    </lineage>
</organism>
<evidence type="ECO:0000313" key="2">
    <source>
        <dbReference type="Proteomes" id="UP000243084"/>
    </source>
</evidence>
<proteinExistence type="predicted"/>
<evidence type="ECO:0008006" key="3">
    <source>
        <dbReference type="Google" id="ProtNLM"/>
    </source>
</evidence>
<accession>A0A1I5Q843</accession>
<dbReference type="OrthoDB" id="5077820at2"/>
<evidence type="ECO:0000313" key="1">
    <source>
        <dbReference type="EMBL" id="SFP42046.1"/>
    </source>
</evidence>
<dbReference type="EMBL" id="FOXM01000002">
    <property type="protein sequence ID" value="SFP42046.1"/>
    <property type="molecule type" value="Genomic_DNA"/>
</dbReference>